<dbReference type="EMBL" id="LAZR01060641">
    <property type="protein sequence ID" value="KKK65267.1"/>
    <property type="molecule type" value="Genomic_DNA"/>
</dbReference>
<evidence type="ECO:0000313" key="1">
    <source>
        <dbReference type="EMBL" id="KKK65267.1"/>
    </source>
</evidence>
<proteinExistence type="predicted"/>
<gene>
    <name evidence="1" type="ORF">LCGC14_2975860</name>
</gene>
<dbReference type="AlphaFoldDB" id="A0A0F8X7Z4"/>
<accession>A0A0F8X7Z4</accession>
<reference evidence="1" key="1">
    <citation type="journal article" date="2015" name="Nature">
        <title>Complex archaea that bridge the gap between prokaryotes and eukaryotes.</title>
        <authorList>
            <person name="Spang A."/>
            <person name="Saw J.H."/>
            <person name="Jorgensen S.L."/>
            <person name="Zaremba-Niedzwiedzka K."/>
            <person name="Martijn J."/>
            <person name="Lind A.E."/>
            <person name="van Eijk R."/>
            <person name="Schleper C."/>
            <person name="Guy L."/>
            <person name="Ettema T.J."/>
        </authorList>
    </citation>
    <scope>NUCLEOTIDE SEQUENCE</scope>
</reference>
<protein>
    <submittedName>
        <fullName evidence="1">Uncharacterized protein</fullName>
    </submittedName>
</protein>
<name>A0A0F8X7Z4_9ZZZZ</name>
<sequence length="162" mass="19087">MTKNHPLLTSNKINYWYWECDPSLSQYDITREIGCSTSTVSRFMAANGIPTKALSDAIKNAFRWDDKGRTQFEEYDLLTVENLIKWYWKSDPAWSLEDIGEKVGCSGSTVQSFMIFSKIPRRDTAEASRNMHKCPKHRPIRRFPELTTENVHDWYWKMNPPW</sequence>
<organism evidence="1">
    <name type="scientific">marine sediment metagenome</name>
    <dbReference type="NCBI Taxonomy" id="412755"/>
    <lineage>
        <taxon>unclassified sequences</taxon>
        <taxon>metagenomes</taxon>
        <taxon>ecological metagenomes</taxon>
    </lineage>
</organism>
<comment type="caution">
    <text evidence="1">The sequence shown here is derived from an EMBL/GenBank/DDBJ whole genome shotgun (WGS) entry which is preliminary data.</text>
</comment>